<keyword evidence="2" id="KW-0732">Signal</keyword>
<organism evidence="3 4">
    <name type="scientific">Elysia chlorotica</name>
    <name type="common">Eastern emerald elysia</name>
    <name type="synonym">Sea slug</name>
    <dbReference type="NCBI Taxonomy" id="188477"/>
    <lineage>
        <taxon>Eukaryota</taxon>
        <taxon>Metazoa</taxon>
        <taxon>Spiralia</taxon>
        <taxon>Lophotrochozoa</taxon>
        <taxon>Mollusca</taxon>
        <taxon>Gastropoda</taxon>
        <taxon>Heterobranchia</taxon>
        <taxon>Euthyneura</taxon>
        <taxon>Panpulmonata</taxon>
        <taxon>Sacoglossa</taxon>
        <taxon>Placobranchoidea</taxon>
        <taxon>Plakobranchidae</taxon>
        <taxon>Elysia</taxon>
    </lineage>
</organism>
<feature type="chain" id="PRO_5018999543" description="Ig-like domain-containing protein" evidence="2">
    <location>
        <begin position="26"/>
        <end position="549"/>
    </location>
</feature>
<feature type="signal peptide" evidence="2">
    <location>
        <begin position="1"/>
        <end position="25"/>
    </location>
</feature>
<proteinExistence type="predicted"/>
<sequence>MSPKMTIKSLIISTALLVLLHRSLAHPIQDEDISETLNYLRTKVDTLDSKLDILLTRSGQSTDNNSTDSGERVTGADFKPAQPLSVERVPIKQGGGNRFIVRLRNTSDGEITFRIFGDFHERAPNDIVEESDGVLAVSVNVNHPSDDFFDLFFQVMDAEYEHVLMLTLKNKPSDPASQNVQDVLLPLLDVSPTKEAVYDPGSNVTVTATLSSSDQSAEDLPRIRKMFSGLDLRSGEFTWLWSDNEVFDIYIYPEEGGKKQESYTMATADHPLSGFLNVYSEVQTMEKSVVTSIQTLRPIIVRPSNQTGPFPPGYLSIVNEQHHEQSSNGRELRVCSSGRECWVDCHAVGEAVTDITVSKVLPAGGVGAVPSARYPPQLMSTGKSVYWKLQPDLETLPSDGITTFRCSAHNSNTGQVAVKLVDVLLEIPGRIDSARSSVLVQPNPTNSNQINITLNCAITGRPLPSVWFYDAKEDRSMRIPTDPDAVIPAGENEGIARKVYTVSPSELREIHENISSGQSAGYACEIIRYFAENEENNAPIYTFDLPDTV</sequence>
<dbReference type="AlphaFoldDB" id="A0A433SXR0"/>
<feature type="compositionally biased region" description="Polar residues" evidence="1">
    <location>
        <begin position="58"/>
        <end position="68"/>
    </location>
</feature>
<comment type="caution">
    <text evidence="3">The sequence shown here is derived from an EMBL/GenBank/DDBJ whole genome shotgun (WGS) entry which is preliminary data.</text>
</comment>
<accession>A0A433SXR0</accession>
<evidence type="ECO:0000256" key="1">
    <source>
        <dbReference type="SAM" id="MobiDB-lite"/>
    </source>
</evidence>
<evidence type="ECO:0008006" key="5">
    <source>
        <dbReference type="Google" id="ProtNLM"/>
    </source>
</evidence>
<feature type="region of interest" description="Disordered" evidence="1">
    <location>
        <begin position="58"/>
        <end position="77"/>
    </location>
</feature>
<protein>
    <recommendedName>
        <fullName evidence="5">Ig-like domain-containing protein</fullName>
    </recommendedName>
</protein>
<name>A0A433SXR0_ELYCH</name>
<dbReference type="EMBL" id="RQTK01000865">
    <property type="protein sequence ID" value="RUS74106.1"/>
    <property type="molecule type" value="Genomic_DNA"/>
</dbReference>
<evidence type="ECO:0000313" key="3">
    <source>
        <dbReference type="EMBL" id="RUS74106.1"/>
    </source>
</evidence>
<evidence type="ECO:0000256" key="2">
    <source>
        <dbReference type="SAM" id="SignalP"/>
    </source>
</evidence>
<evidence type="ECO:0000313" key="4">
    <source>
        <dbReference type="Proteomes" id="UP000271974"/>
    </source>
</evidence>
<dbReference type="OrthoDB" id="6218661at2759"/>
<keyword evidence="4" id="KW-1185">Reference proteome</keyword>
<reference evidence="3 4" key="1">
    <citation type="submission" date="2019-01" db="EMBL/GenBank/DDBJ databases">
        <title>A draft genome assembly of the solar-powered sea slug Elysia chlorotica.</title>
        <authorList>
            <person name="Cai H."/>
            <person name="Li Q."/>
            <person name="Fang X."/>
            <person name="Li J."/>
            <person name="Curtis N.E."/>
            <person name="Altenburger A."/>
            <person name="Shibata T."/>
            <person name="Feng M."/>
            <person name="Maeda T."/>
            <person name="Schwartz J.A."/>
            <person name="Shigenobu S."/>
            <person name="Lundholm N."/>
            <person name="Nishiyama T."/>
            <person name="Yang H."/>
            <person name="Hasebe M."/>
            <person name="Li S."/>
            <person name="Pierce S.K."/>
            <person name="Wang J."/>
        </authorList>
    </citation>
    <scope>NUCLEOTIDE SEQUENCE [LARGE SCALE GENOMIC DNA]</scope>
    <source>
        <strain evidence="3">EC2010</strain>
        <tissue evidence="3">Whole organism of an adult</tissue>
    </source>
</reference>
<dbReference type="Proteomes" id="UP000271974">
    <property type="component" value="Unassembled WGS sequence"/>
</dbReference>
<gene>
    <name evidence="3" type="ORF">EGW08_018137</name>
</gene>